<dbReference type="GO" id="GO:0071949">
    <property type="term" value="F:FAD binding"/>
    <property type="evidence" value="ECO:0007669"/>
    <property type="project" value="InterPro"/>
</dbReference>
<name>A0A4R3LMV7_9HYPH</name>
<organism evidence="5 6">
    <name type="scientific">Aquabacter spiritensis</name>
    <dbReference type="NCBI Taxonomy" id="933073"/>
    <lineage>
        <taxon>Bacteria</taxon>
        <taxon>Pseudomonadati</taxon>
        <taxon>Pseudomonadota</taxon>
        <taxon>Alphaproteobacteria</taxon>
        <taxon>Hyphomicrobiales</taxon>
        <taxon>Xanthobacteraceae</taxon>
        <taxon>Aquabacter</taxon>
    </lineage>
</organism>
<feature type="domain" description="FAD-binding PCMH-type" evidence="4">
    <location>
        <begin position="1"/>
        <end position="175"/>
    </location>
</feature>
<dbReference type="EMBL" id="SMAI01000017">
    <property type="protein sequence ID" value="TCT01733.1"/>
    <property type="molecule type" value="Genomic_DNA"/>
</dbReference>
<dbReference type="InterPro" id="IPR016167">
    <property type="entry name" value="FAD-bd_PCMH_sub1"/>
</dbReference>
<dbReference type="PROSITE" id="PS51387">
    <property type="entry name" value="FAD_PCMH"/>
    <property type="match status" value="1"/>
</dbReference>
<evidence type="ECO:0000313" key="5">
    <source>
        <dbReference type="EMBL" id="TCT01733.1"/>
    </source>
</evidence>
<dbReference type="AlphaFoldDB" id="A0A4R3LMV7"/>
<dbReference type="InterPro" id="IPR036318">
    <property type="entry name" value="FAD-bd_PCMH-like_sf"/>
</dbReference>
<keyword evidence="6" id="KW-1185">Reference proteome</keyword>
<dbReference type="Pfam" id="PF00941">
    <property type="entry name" value="FAD_binding_5"/>
    <property type="match status" value="1"/>
</dbReference>
<comment type="caution">
    <text evidence="5">The sequence shown here is derived from an EMBL/GenBank/DDBJ whole genome shotgun (WGS) entry which is preliminary data.</text>
</comment>
<dbReference type="RefSeq" id="WP_132035041.1">
    <property type="nucleotide sequence ID" value="NZ_SMAI01000017.1"/>
</dbReference>
<evidence type="ECO:0000256" key="1">
    <source>
        <dbReference type="ARBA" id="ARBA00022630"/>
    </source>
</evidence>
<dbReference type="SUPFAM" id="SSF56176">
    <property type="entry name" value="FAD-binding/transporter-associated domain-like"/>
    <property type="match status" value="1"/>
</dbReference>
<evidence type="ECO:0000259" key="4">
    <source>
        <dbReference type="PROSITE" id="PS51387"/>
    </source>
</evidence>
<dbReference type="Gene3D" id="3.30.43.10">
    <property type="entry name" value="Uridine Diphospho-n-acetylenolpyruvylglucosamine Reductase, domain 2"/>
    <property type="match status" value="1"/>
</dbReference>
<keyword evidence="1" id="KW-0285">Flavoprotein</keyword>
<evidence type="ECO:0000313" key="6">
    <source>
        <dbReference type="Proteomes" id="UP000294664"/>
    </source>
</evidence>
<dbReference type="Gene3D" id="3.30.465.10">
    <property type="match status" value="1"/>
</dbReference>
<dbReference type="InterPro" id="IPR016169">
    <property type="entry name" value="FAD-bd_PCMH_sub2"/>
</dbReference>
<dbReference type="OrthoDB" id="9793944at2"/>
<dbReference type="PANTHER" id="PTHR42659">
    <property type="entry name" value="XANTHINE DEHYDROGENASE SUBUNIT C-RELATED"/>
    <property type="match status" value="1"/>
</dbReference>
<accession>A0A4R3LMV7</accession>
<proteinExistence type="predicted"/>
<gene>
    <name evidence="5" type="ORF">EDC64_11786</name>
</gene>
<sequence>MKPAPFAFHRPASLADALACLATGEARPLAGGQSLVPMLNLRLTPVDALVELRGVPELAGATETPDGAVYGALLTHAAFEDGQVPDVTRGLMRHVAGGIAYRAVRNRGTIGGALALADPAADWLTTVVALDAEIGIAGAAGTRWVRAEDFVLGPYFTVLEPTELLTAVRVRRLPQTTRWGVCKVAVKVGEYAETLVVALIDPARGESRVVLGALDGAPLLLPATAAAAGAGTAKAALEQTVAVELAGSDRDFTPADLLLHATAVTRAIAEARS</sequence>
<dbReference type="PANTHER" id="PTHR42659:SF2">
    <property type="entry name" value="XANTHINE DEHYDROGENASE SUBUNIT C-RELATED"/>
    <property type="match status" value="1"/>
</dbReference>
<evidence type="ECO:0000256" key="2">
    <source>
        <dbReference type="ARBA" id="ARBA00022827"/>
    </source>
</evidence>
<dbReference type="InterPro" id="IPR016166">
    <property type="entry name" value="FAD-bd_PCMH"/>
</dbReference>
<keyword evidence="3" id="KW-0560">Oxidoreductase</keyword>
<protein>
    <submittedName>
        <fullName evidence="5">Carbon-monoxide dehydrogenase medium subunit</fullName>
    </submittedName>
</protein>
<dbReference type="InterPro" id="IPR051312">
    <property type="entry name" value="Diverse_Substr_Oxidored"/>
</dbReference>
<dbReference type="GO" id="GO:0016491">
    <property type="term" value="F:oxidoreductase activity"/>
    <property type="evidence" value="ECO:0007669"/>
    <property type="project" value="UniProtKB-KW"/>
</dbReference>
<reference evidence="5 6" key="1">
    <citation type="submission" date="2019-03" db="EMBL/GenBank/DDBJ databases">
        <title>Genomic Encyclopedia of Type Strains, Phase IV (KMG-IV): sequencing the most valuable type-strain genomes for metagenomic binning, comparative biology and taxonomic classification.</title>
        <authorList>
            <person name="Goeker M."/>
        </authorList>
    </citation>
    <scope>NUCLEOTIDE SEQUENCE [LARGE SCALE GENOMIC DNA]</scope>
    <source>
        <strain evidence="5 6">DSM 9035</strain>
    </source>
</reference>
<evidence type="ECO:0000256" key="3">
    <source>
        <dbReference type="ARBA" id="ARBA00023002"/>
    </source>
</evidence>
<dbReference type="InterPro" id="IPR002346">
    <property type="entry name" value="Mopterin_DH_FAD-bd"/>
</dbReference>
<keyword evidence="2" id="KW-0274">FAD</keyword>
<dbReference type="Proteomes" id="UP000294664">
    <property type="component" value="Unassembled WGS sequence"/>
</dbReference>